<dbReference type="Proteomes" id="UP000035034">
    <property type="component" value="Unassembled WGS sequence"/>
</dbReference>
<dbReference type="RefSeq" id="WP_007317930.1">
    <property type="nucleotide sequence ID" value="NZ_BAEH01000059.1"/>
</dbReference>
<dbReference type="OrthoDB" id="4380191at2"/>
<sequence length="121" mass="13078">MWIQIAFAVILAAGAVALIVQLQRGRRPRQLSPQQSAQFESGTLTVTGVSDRPDDADSKGEVYATISGTIVGPTIPPTDVYTTTVLNLERDPWPRPGDDLPVHYKPGKVDSTWRIGTLPPA</sequence>
<proteinExistence type="predicted"/>
<accession>H0R0J3</accession>
<evidence type="ECO:0000313" key="1">
    <source>
        <dbReference type="EMBL" id="GAB18594.1"/>
    </source>
</evidence>
<reference evidence="1 2" key="1">
    <citation type="submission" date="2011-12" db="EMBL/GenBank/DDBJ databases">
        <title>Whole genome shotgun sequence of Gordonia effusa NBRC 100432.</title>
        <authorList>
            <person name="Yoshida I."/>
            <person name="Takarada H."/>
            <person name="Hosoyama A."/>
            <person name="Tsuchikane K."/>
            <person name="Katsumata H."/>
            <person name="Yamazaki S."/>
            <person name="Fujita N."/>
        </authorList>
    </citation>
    <scope>NUCLEOTIDE SEQUENCE [LARGE SCALE GENOMIC DNA]</scope>
    <source>
        <strain evidence="1 2">NBRC 100432</strain>
    </source>
</reference>
<organism evidence="1 2">
    <name type="scientific">Gordonia effusa NBRC 100432</name>
    <dbReference type="NCBI Taxonomy" id="1077974"/>
    <lineage>
        <taxon>Bacteria</taxon>
        <taxon>Bacillati</taxon>
        <taxon>Actinomycetota</taxon>
        <taxon>Actinomycetes</taxon>
        <taxon>Mycobacteriales</taxon>
        <taxon>Gordoniaceae</taxon>
        <taxon>Gordonia</taxon>
    </lineage>
</organism>
<evidence type="ECO:0000313" key="2">
    <source>
        <dbReference type="Proteomes" id="UP000035034"/>
    </source>
</evidence>
<dbReference type="AlphaFoldDB" id="H0R0J3"/>
<protein>
    <submittedName>
        <fullName evidence="1">Uncharacterized protein</fullName>
    </submittedName>
</protein>
<comment type="caution">
    <text evidence="1">The sequence shown here is derived from an EMBL/GenBank/DDBJ whole genome shotgun (WGS) entry which is preliminary data.</text>
</comment>
<dbReference type="eggNOG" id="ENOG5033WYT">
    <property type="taxonomic scope" value="Bacteria"/>
</dbReference>
<gene>
    <name evidence="1" type="ORF">GOEFS_059_00280</name>
</gene>
<dbReference type="EMBL" id="BAEH01000059">
    <property type="protein sequence ID" value="GAB18594.1"/>
    <property type="molecule type" value="Genomic_DNA"/>
</dbReference>
<dbReference type="STRING" id="1077974.GOEFS_059_00280"/>
<keyword evidence="2" id="KW-1185">Reference proteome</keyword>
<name>H0R0J3_9ACTN</name>